<keyword evidence="8" id="KW-1185">Reference proteome</keyword>
<dbReference type="PROSITE" id="PS01031">
    <property type="entry name" value="SHSP"/>
    <property type="match status" value="1"/>
</dbReference>
<comment type="similarity">
    <text evidence="3 4">Belongs to the small heat shock protein (HSP20) family.</text>
</comment>
<evidence type="ECO:0000256" key="4">
    <source>
        <dbReference type="RuleBase" id="RU003616"/>
    </source>
</evidence>
<dbReference type="PANTHER" id="PTHR46991:SF11">
    <property type="entry name" value="SMALL HEAT SHOCK PROTEIN HSPF"/>
    <property type="match status" value="1"/>
</dbReference>
<dbReference type="EMBL" id="JBJKBG010000004">
    <property type="protein sequence ID" value="KAL3743266.1"/>
    <property type="molecule type" value="Genomic_DNA"/>
</dbReference>
<feature type="domain" description="SHSP" evidence="6">
    <location>
        <begin position="114"/>
        <end position="244"/>
    </location>
</feature>
<evidence type="ECO:0000313" key="7">
    <source>
        <dbReference type="EMBL" id="KAL3743266.1"/>
    </source>
</evidence>
<evidence type="ECO:0000256" key="5">
    <source>
        <dbReference type="SAM" id="MobiDB-lite"/>
    </source>
</evidence>
<keyword evidence="2" id="KW-0346">Stress response</keyword>
<dbReference type="SUPFAM" id="SSF49764">
    <property type="entry name" value="HSP20-like chaperones"/>
    <property type="match status" value="1"/>
</dbReference>
<evidence type="ECO:0000256" key="2">
    <source>
        <dbReference type="ARBA" id="ARBA00023016"/>
    </source>
</evidence>
<dbReference type="InterPro" id="IPR008978">
    <property type="entry name" value="HSP20-like_chaperone"/>
</dbReference>
<dbReference type="Proteomes" id="UP001634007">
    <property type="component" value="Unassembled WGS sequence"/>
</dbReference>
<comment type="caution">
    <text evidence="7">The sequence shown here is derived from an EMBL/GenBank/DDBJ whole genome shotgun (WGS) entry which is preliminary data.</text>
</comment>
<evidence type="ECO:0000256" key="3">
    <source>
        <dbReference type="PROSITE-ProRule" id="PRU00285"/>
    </source>
</evidence>
<dbReference type="CDD" id="cd06464">
    <property type="entry name" value="ACD_sHsps-like"/>
    <property type="match status" value="1"/>
</dbReference>
<feature type="region of interest" description="Disordered" evidence="5">
    <location>
        <begin position="158"/>
        <end position="180"/>
    </location>
</feature>
<dbReference type="InterPro" id="IPR002068">
    <property type="entry name" value="A-crystallin/Hsp20_dom"/>
</dbReference>
<evidence type="ECO:0000259" key="6">
    <source>
        <dbReference type="PROSITE" id="PS01031"/>
    </source>
</evidence>
<name>A0ABD3KU45_EUCGL</name>
<accession>A0ABD3KU45</accession>
<evidence type="ECO:0000313" key="8">
    <source>
        <dbReference type="Proteomes" id="UP001634007"/>
    </source>
</evidence>
<protein>
    <recommendedName>
        <fullName evidence="6">SHSP domain-containing protein</fullName>
    </recommendedName>
</protein>
<gene>
    <name evidence="7" type="ORF">ACJRO7_018555</name>
</gene>
<sequence length="244" mass="27683">MASSLALWRAAATAAAPSGLLSRLTNPLRVASVAPHAARSLIIGSEMRRYDNDDSEDDEDDSDFGVERHLEVEVEGGSERPATPRRREPDEFDLLWPNRSLSQLLNQMDQFMGVGAAGWRRGWDVKEDGSVLILRLDMPGLGREDVKVSVEQNTLMIKGEGRKESEEEEEEEESRRRYSSRLTLPPNLYKGEKELEESRRRYSSRLNLLPHLYELGEIKAVMKNGVLKVVVPKVKRGYCNFNQL</sequence>
<dbReference type="Gene3D" id="2.60.40.790">
    <property type="match status" value="1"/>
</dbReference>
<dbReference type="Pfam" id="PF00011">
    <property type="entry name" value="HSP20"/>
    <property type="match status" value="2"/>
</dbReference>
<proteinExistence type="inferred from homology"/>
<dbReference type="InterPro" id="IPR044656">
    <property type="entry name" value="HSP14.7/HSP23.5/HSP23.6-like"/>
</dbReference>
<dbReference type="PANTHER" id="PTHR46991">
    <property type="entry name" value="23.5 KDA HEAT SHOCK PROTEIN, MITOCHONDRIAL"/>
    <property type="match status" value="1"/>
</dbReference>
<organism evidence="7 8">
    <name type="scientific">Eucalyptus globulus</name>
    <name type="common">Tasmanian blue gum</name>
    <dbReference type="NCBI Taxonomy" id="34317"/>
    <lineage>
        <taxon>Eukaryota</taxon>
        <taxon>Viridiplantae</taxon>
        <taxon>Streptophyta</taxon>
        <taxon>Embryophyta</taxon>
        <taxon>Tracheophyta</taxon>
        <taxon>Spermatophyta</taxon>
        <taxon>Magnoliopsida</taxon>
        <taxon>eudicotyledons</taxon>
        <taxon>Gunneridae</taxon>
        <taxon>Pentapetalae</taxon>
        <taxon>rosids</taxon>
        <taxon>malvids</taxon>
        <taxon>Myrtales</taxon>
        <taxon>Myrtaceae</taxon>
        <taxon>Myrtoideae</taxon>
        <taxon>Eucalypteae</taxon>
        <taxon>Eucalyptus</taxon>
    </lineage>
</organism>
<reference evidence="7 8" key="1">
    <citation type="submission" date="2024-11" db="EMBL/GenBank/DDBJ databases">
        <title>Chromosome-level genome assembly of Eucalyptus globulus Labill. provides insights into its genome evolution.</title>
        <authorList>
            <person name="Li X."/>
        </authorList>
    </citation>
    <scope>NUCLEOTIDE SEQUENCE [LARGE SCALE GENOMIC DNA]</scope>
    <source>
        <strain evidence="7">CL2024</strain>
        <tissue evidence="7">Fresh tender leaves</tissue>
    </source>
</reference>
<evidence type="ECO:0000256" key="1">
    <source>
        <dbReference type="ARBA" id="ARBA00022946"/>
    </source>
</evidence>
<keyword evidence="1" id="KW-0809">Transit peptide</keyword>
<dbReference type="AlphaFoldDB" id="A0ABD3KU45"/>